<dbReference type="EMBL" id="JAJSOF020000019">
    <property type="protein sequence ID" value="KAJ4438892.1"/>
    <property type="molecule type" value="Genomic_DNA"/>
</dbReference>
<sequence length="523" mass="60486">MVFVLFAFIFISYCSELSFSSSNTSLSTITSANQRVLIVEETPYCKINHYSRPCNMILIKHFLESGVPIIQQLGINRGGSLLAGTRQQCHQYPTAAAIYLYEVPHPPESVSKRRKMESQKIEAKEVRDRIIQETTNRFQSSSYLDATKLLNSEFFDNLLHNFPERELEVAVNSYTILNKRMLKTQLGVLYGRPDFRNIDGAVHLLQYIVSNNLQDPFCEVTKLLNILVTTPMTTAEPERCFSCLKRIKTFLRNTMSQDRLTALAILSIEKSMMSKMEGFNIRDKDTSWTCTGVSDLSHLTQQIKNHEESIAHKNACLDVSVLGKTEIRQQLSSAFRQNIKRQNYYDFVKDIVYSKKPRNNDDLRVKITQAFQQITPLMLQRTWAELHHRYELCRDSTATAVFLCQSSKDRNLVCLRSSTNLPVETSRRRGRGRPKGTWDNEVMEVMHKRELRLKKNDNNKGMCKHYVRSSDRGQWIEDSLQLAMEHFRTGGMNCFRASQAYGIPYRTLKHCLNKNEDKKNVLD</sequence>
<gene>
    <name evidence="5" type="ORF">ANN_14846</name>
</gene>
<dbReference type="InterPro" id="IPR008906">
    <property type="entry name" value="HATC_C_dom"/>
</dbReference>
<keyword evidence="2" id="KW-0732">Signal</keyword>
<comment type="subcellular location">
    <subcellularLocation>
        <location evidence="1">Nucleus</location>
    </subcellularLocation>
</comment>
<evidence type="ECO:0000256" key="2">
    <source>
        <dbReference type="SAM" id="SignalP"/>
    </source>
</evidence>
<name>A0ABQ8SYY4_PERAM</name>
<dbReference type="PANTHER" id="PTHR45749">
    <property type="match status" value="1"/>
</dbReference>
<dbReference type="Gene3D" id="3.30.420.10">
    <property type="entry name" value="Ribonuclease H-like superfamily/Ribonuclease H"/>
    <property type="match status" value="1"/>
</dbReference>
<dbReference type="InterPro" id="IPR007889">
    <property type="entry name" value="HTH_Psq"/>
</dbReference>
<evidence type="ECO:0000259" key="3">
    <source>
        <dbReference type="Pfam" id="PF05225"/>
    </source>
</evidence>
<accession>A0ABQ8SYY4</accession>
<evidence type="ECO:0000313" key="5">
    <source>
        <dbReference type="EMBL" id="KAJ4438892.1"/>
    </source>
</evidence>
<comment type="caution">
    <text evidence="5">The sequence shown here is derived from an EMBL/GenBank/DDBJ whole genome shotgun (WGS) entry which is preliminary data.</text>
</comment>
<evidence type="ECO:0000313" key="6">
    <source>
        <dbReference type="Proteomes" id="UP001148838"/>
    </source>
</evidence>
<feature type="signal peptide" evidence="2">
    <location>
        <begin position="1"/>
        <end position="16"/>
    </location>
</feature>
<dbReference type="InterPro" id="IPR009057">
    <property type="entry name" value="Homeodomain-like_sf"/>
</dbReference>
<feature type="domain" description="HAT C-terminal dimerisation" evidence="4">
    <location>
        <begin position="217"/>
        <end position="271"/>
    </location>
</feature>
<dbReference type="SUPFAM" id="SSF46689">
    <property type="entry name" value="Homeodomain-like"/>
    <property type="match status" value="1"/>
</dbReference>
<dbReference type="Gene3D" id="1.10.10.60">
    <property type="entry name" value="Homeodomain-like"/>
    <property type="match status" value="1"/>
</dbReference>
<evidence type="ECO:0000259" key="4">
    <source>
        <dbReference type="Pfam" id="PF05699"/>
    </source>
</evidence>
<dbReference type="Pfam" id="PF05699">
    <property type="entry name" value="Dimer_Tnp_hAT"/>
    <property type="match status" value="1"/>
</dbReference>
<dbReference type="InterPro" id="IPR036397">
    <property type="entry name" value="RNaseH_sf"/>
</dbReference>
<feature type="domain" description="HTH psq-type" evidence="3">
    <location>
        <begin position="477"/>
        <end position="520"/>
    </location>
</feature>
<dbReference type="PANTHER" id="PTHR45749:SF37">
    <property type="entry name" value="OS05G0311600 PROTEIN"/>
    <property type="match status" value="1"/>
</dbReference>
<protein>
    <submittedName>
        <fullName evidence="5">Uncharacterized protein</fullName>
    </submittedName>
</protein>
<dbReference type="Pfam" id="PF05225">
    <property type="entry name" value="HTH_psq"/>
    <property type="match status" value="1"/>
</dbReference>
<organism evidence="5 6">
    <name type="scientific">Periplaneta americana</name>
    <name type="common">American cockroach</name>
    <name type="synonym">Blatta americana</name>
    <dbReference type="NCBI Taxonomy" id="6978"/>
    <lineage>
        <taxon>Eukaryota</taxon>
        <taxon>Metazoa</taxon>
        <taxon>Ecdysozoa</taxon>
        <taxon>Arthropoda</taxon>
        <taxon>Hexapoda</taxon>
        <taxon>Insecta</taxon>
        <taxon>Pterygota</taxon>
        <taxon>Neoptera</taxon>
        <taxon>Polyneoptera</taxon>
        <taxon>Dictyoptera</taxon>
        <taxon>Blattodea</taxon>
        <taxon>Blattoidea</taxon>
        <taxon>Blattidae</taxon>
        <taxon>Blattinae</taxon>
        <taxon>Periplaneta</taxon>
    </lineage>
</organism>
<feature type="chain" id="PRO_5046815785" evidence="2">
    <location>
        <begin position="17"/>
        <end position="523"/>
    </location>
</feature>
<dbReference type="Proteomes" id="UP001148838">
    <property type="component" value="Unassembled WGS sequence"/>
</dbReference>
<reference evidence="5 6" key="1">
    <citation type="journal article" date="2022" name="Allergy">
        <title>Genome assembly and annotation of Periplaneta americana reveal a comprehensive cockroach allergen profile.</title>
        <authorList>
            <person name="Wang L."/>
            <person name="Xiong Q."/>
            <person name="Saelim N."/>
            <person name="Wang L."/>
            <person name="Nong W."/>
            <person name="Wan A.T."/>
            <person name="Shi M."/>
            <person name="Liu X."/>
            <person name="Cao Q."/>
            <person name="Hui J.H.L."/>
            <person name="Sookrung N."/>
            <person name="Leung T.F."/>
            <person name="Tungtrongchitr A."/>
            <person name="Tsui S.K.W."/>
        </authorList>
    </citation>
    <scope>NUCLEOTIDE SEQUENCE [LARGE SCALE GENOMIC DNA]</scope>
    <source>
        <strain evidence="5">PWHHKU_190912</strain>
    </source>
</reference>
<proteinExistence type="predicted"/>
<keyword evidence="6" id="KW-1185">Reference proteome</keyword>
<evidence type="ECO:0000256" key="1">
    <source>
        <dbReference type="ARBA" id="ARBA00004123"/>
    </source>
</evidence>